<keyword evidence="4" id="KW-1185">Reference proteome</keyword>
<feature type="compositionally biased region" description="Polar residues" evidence="1">
    <location>
        <begin position="30"/>
        <end position="46"/>
    </location>
</feature>
<protein>
    <submittedName>
        <fullName evidence="3">Uncharacterized protein</fullName>
    </submittedName>
</protein>
<evidence type="ECO:0000313" key="4">
    <source>
        <dbReference type="Proteomes" id="UP001189792"/>
    </source>
</evidence>
<evidence type="ECO:0000256" key="1">
    <source>
        <dbReference type="SAM" id="MobiDB-lite"/>
    </source>
</evidence>
<feature type="signal peptide" evidence="2">
    <location>
        <begin position="1"/>
        <end position="23"/>
    </location>
</feature>
<keyword evidence="2" id="KW-0732">Signal</keyword>
<sequence>MLMKHSLARPVAAVSVAILVAVAAGCSKQADQNNPAVQTTPSQGGAQSHRKAATKLGDLSAFRSIASDVATLVDKGDLVAAKARIKDLEVSWDAAEAGLKPRAADDWHVLDKAIDRALAALRADTPNQADCKAAMADLLKTFDALEGNA</sequence>
<name>A0ABM9KZI5_9RALS</name>
<feature type="chain" id="PRO_5046571695" evidence="2">
    <location>
        <begin position="24"/>
        <end position="149"/>
    </location>
</feature>
<reference evidence="3 4" key="1">
    <citation type="submission" date="2023-07" db="EMBL/GenBank/DDBJ databases">
        <authorList>
            <person name="Peeters C."/>
        </authorList>
    </citation>
    <scope>NUCLEOTIDE SEQUENCE [LARGE SCALE GENOMIC DNA]</scope>
    <source>
        <strain evidence="3 4">LMG 32965</strain>
    </source>
</reference>
<gene>
    <name evidence="3" type="ORF">R77564_03725</name>
</gene>
<dbReference type="RefSeq" id="WP_206274066.1">
    <property type="nucleotide sequence ID" value="NZ_CAUDLI010000008.1"/>
</dbReference>
<feature type="region of interest" description="Disordered" evidence="1">
    <location>
        <begin position="30"/>
        <end position="50"/>
    </location>
</feature>
<accession>A0ABM9KZI5</accession>
<comment type="caution">
    <text evidence="3">The sequence shown here is derived from an EMBL/GenBank/DDBJ whole genome shotgun (WGS) entry which is preliminary data.</text>
</comment>
<evidence type="ECO:0000256" key="2">
    <source>
        <dbReference type="SAM" id="SignalP"/>
    </source>
</evidence>
<dbReference type="EMBL" id="CAUDLI010000008">
    <property type="protein sequence ID" value="CAJ0893590.1"/>
    <property type="molecule type" value="Genomic_DNA"/>
</dbReference>
<evidence type="ECO:0000313" key="3">
    <source>
        <dbReference type="EMBL" id="CAJ0893590.1"/>
    </source>
</evidence>
<organism evidence="3 4">
    <name type="scientific">Ralstonia flatus</name>
    <dbReference type="NCBI Taxonomy" id="3058601"/>
    <lineage>
        <taxon>Bacteria</taxon>
        <taxon>Pseudomonadati</taxon>
        <taxon>Pseudomonadota</taxon>
        <taxon>Betaproteobacteria</taxon>
        <taxon>Burkholderiales</taxon>
        <taxon>Burkholderiaceae</taxon>
        <taxon>Ralstonia</taxon>
    </lineage>
</organism>
<proteinExistence type="predicted"/>
<dbReference type="PROSITE" id="PS51257">
    <property type="entry name" value="PROKAR_LIPOPROTEIN"/>
    <property type="match status" value="1"/>
</dbReference>
<dbReference type="Proteomes" id="UP001189792">
    <property type="component" value="Unassembled WGS sequence"/>
</dbReference>